<dbReference type="Gene3D" id="3.40.570.10">
    <property type="entry name" value="Extracellular Endonuclease, subunit A"/>
    <property type="match status" value="1"/>
</dbReference>
<protein>
    <recommendedName>
        <fullName evidence="8">Endonuclease</fullName>
        <ecNumber evidence="8">3.1.30.-</ecNumber>
    </recommendedName>
</protein>
<evidence type="ECO:0000313" key="10">
    <source>
        <dbReference type="EMBL" id="MEZ2738005.1"/>
    </source>
</evidence>
<evidence type="ECO:0000256" key="5">
    <source>
        <dbReference type="ARBA" id="ARBA00022759"/>
    </source>
</evidence>
<accession>A0ABV4I818</accession>
<gene>
    <name evidence="10" type="ORF">ACBP88_00805</name>
</gene>
<evidence type="ECO:0000256" key="3">
    <source>
        <dbReference type="ARBA" id="ARBA00022722"/>
    </source>
</evidence>
<evidence type="ECO:0000256" key="2">
    <source>
        <dbReference type="ARBA" id="ARBA00010052"/>
    </source>
</evidence>
<dbReference type="InterPro" id="IPR040255">
    <property type="entry name" value="Non-specific_endonuclease"/>
</dbReference>
<dbReference type="PANTHER" id="PTHR13966">
    <property type="entry name" value="ENDONUCLEASE RELATED"/>
    <property type="match status" value="1"/>
</dbReference>
<dbReference type="EMBL" id="JBGJLR010000001">
    <property type="protein sequence ID" value="MEZ2738005.1"/>
    <property type="molecule type" value="Genomic_DNA"/>
</dbReference>
<keyword evidence="11" id="KW-1185">Reference proteome</keyword>
<keyword evidence="3 8" id="KW-0540">Nuclease</keyword>
<dbReference type="InterPro" id="IPR001604">
    <property type="entry name" value="Endo_G_ENPP1-like_dom"/>
</dbReference>
<dbReference type="Proteomes" id="UP001567350">
    <property type="component" value="Unassembled WGS sequence"/>
</dbReference>
<keyword evidence="4 8" id="KW-0479">Metal-binding</keyword>
<dbReference type="InterPro" id="IPR044925">
    <property type="entry name" value="His-Me_finger_sf"/>
</dbReference>
<evidence type="ECO:0000256" key="4">
    <source>
        <dbReference type="ARBA" id="ARBA00022723"/>
    </source>
</evidence>
<sequence length="247" mass="27052">MATRKKKSPPPVTWLRRLRQRLTSRMACFVWGAIFGNAILSQPIQPLNLILEPPENMLSAASRQWLDALRAGIRSLSTTFTGTAVQVLREQATELLPAAAPPAPPPTTQGEFAACADQFPAQRPLQVSAISMQWAPLALCSDAFAVLYSGLTKTPMVVVEKLSRSRLLQAAGIARNDQFYADSRIPQAWRATLSDYQSSGFDRGHLSAAANQPSQAAMAQSFALSNMVPQDPTHNRKLWNVTPQPYP</sequence>
<name>A0ABV4I818_9BURK</name>
<organism evidence="10 11">
    <name type="scientific">Comamonas jiangduensis</name>
    <dbReference type="NCBI Taxonomy" id="1194168"/>
    <lineage>
        <taxon>Bacteria</taxon>
        <taxon>Pseudomonadati</taxon>
        <taxon>Pseudomonadota</taxon>
        <taxon>Betaproteobacteria</taxon>
        <taxon>Burkholderiales</taxon>
        <taxon>Comamonadaceae</taxon>
        <taxon>Comamonas</taxon>
    </lineage>
</organism>
<dbReference type="RefSeq" id="WP_370890045.1">
    <property type="nucleotide sequence ID" value="NZ_JBGJLR010000001.1"/>
</dbReference>
<keyword evidence="7" id="KW-0460">Magnesium</keyword>
<dbReference type="Pfam" id="PF01223">
    <property type="entry name" value="Endonuclease_NS"/>
    <property type="match status" value="1"/>
</dbReference>
<reference evidence="10 11" key="1">
    <citation type="submission" date="2024-08" db="EMBL/GenBank/DDBJ databases">
        <authorList>
            <person name="Feng Z."/>
            <person name="Ronholm J."/>
        </authorList>
    </citation>
    <scope>NUCLEOTIDE SEQUENCE [LARGE SCALE GENOMIC DNA]</scope>
    <source>
        <strain evidence="10 11">4-AB0-8</strain>
    </source>
</reference>
<feature type="domain" description="ENPP1-3/EXOG-like endonuclease/phosphodiesterase" evidence="9">
    <location>
        <begin position="141"/>
        <end position="247"/>
    </location>
</feature>
<dbReference type="PROSITE" id="PS01070">
    <property type="entry name" value="NUCLEASE_NON_SPEC"/>
    <property type="match status" value="1"/>
</dbReference>
<comment type="similarity">
    <text evidence="2 8">Belongs to the DNA/RNA non-specific endonuclease family.</text>
</comment>
<evidence type="ECO:0000256" key="7">
    <source>
        <dbReference type="ARBA" id="ARBA00022842"/>
    </source>
</evidence>
<evidence type="ECO:0000256" key="1">
    <source>
        <dbReference type="ARBA" id="ARBA00001946"/>
    </source>
</evidence>
<comment type="cofactor">
    <cofactor evidence="1 8">
        <name>Mg(2+)</name>
        <dbReference type="ChEBI" id="CHEBI:18420"/>
    </cofactor>
</comment>
<dbReference type="GO" id="GO:0004519">
    <property type="term" value="F:endonuclease activity"/>
    <property type="evidence" value="ECO:0007669"/>
    <property type="project" value="UniProtKB-KW"/>
</dbReference>
<keyword evidence="6 8" id="KW-0378">Hydrolase</keyword>
<dbReference type="SUPFAM" id="SSF54060">
    <property type="entry name" value="His-Me finger endonucleases"/>
    <property type="match status" value="1"/>
</dbReference>
<evidence type="ECO:0000256" key="8">
    <source>
        <dbReference type="RuleBase" id="RU366055"/>
    </source>
</evidence>
<proteinExistence type="inferred from homology"/>
<dbReference type="EC" id="3.1.30.-" evidence="8"/>
<dbReference type="SMART" id="SM00477">
    <property type="entry name" value="NUC"/>
    <property type="match status" value="1"/>
</dbReference>
<evidence type="ECO:0000313" key="11">
    <source>
        <dbReference type="Proteomes" id="UP001567350"/>
    </source>
</evidence>
<dbReference type="InterPro" id="IPR044929">
    <property type="entry name" value="DNA/RNA_non-sp_Endonuclease_sf"/>
</dbReference>
<evidence type="ECO:0000256" key="6">
    <source>
        <dbReference type="ARBA" id="ARBA00022801"/>
    </source>
</evidence>
<comment type="caution">
    <text evidence="10">The sequence shown here is derived from an EMBL/GenBank/DDBJ whole genome shotgun (WGS) entry which is preliminary data.</text>
</comment>
<keyword evidence="5 8" id="KW-0255">Endonuclease</keyword>
<dbReference type="InterPro" id="IPR018524">
    <property type="entry name" value="DNA/RNA_endonuclease_AS"/>
</dbReference>
<evidence type="ECO:0000259" key="9">
    <source>
        <dbReference type="SMART" id="SM00477"/>
    </source>
</evidence>
<dbReference type="InterPro" id="IPR020821">
    <property type="entry name" value="ENPP1-3/EXOG-like_nuc-like"/>
</dbReference>
<dbReference type="PANTHER" id="PTHR13966:SF5">
    <property type="entry name" value="ENDONUCLEASE G, MITOCHONDRIAL"/>
    <property type="match status" value="1"/>
</dbReference>